<dbReference type="InterPro" id="IPR051044">
    <property type="entry name" value="MAG_DAG_Lipase"/>
</dbReference>
<sequence>MLISIPQRRRSLRILAATLLMVVLPSCANSTKVKPMVKDKPRLEDKQYVSYDGDRLGYKKWLPKKEEPKTVVIGVHGISGHAGDYENLSDYLKKNAPDTALYAAETRGQGLDPKVERRGDIRSAKSWYKDLYTFTALVRKNHPNAKVIWFGESMGSLIATHAYSNTPPGMKKPDALILSSPIVGIQNKLPLWKVAAVRISTFLLPTLRISLESLSDGERAVVTQDDIHEEQAAKNAWYIRRYTLRLLLTLGDLAEEMPEMAESIRCPVLVLHGGRDIFTPEENVKEFFQHLPETTTKARKYYPDSYHLLMYDQHRERIFKDAANWLKKVQ</sequence>
<dbReference type="GO" id="GO:0016787">
    <property type="term" value="F:hydrolase activity"/>
    <property type="evidence" value="ECO:0007669"/>
    <property type="project" value="UniProtKB-KW"/>
</dbReference>
<keyword evidence="3" id="KW-0378">Hydrolase</keyword>
<evidence type="ECO:0000313" key="4">
    <source>
        <dbReference type="Proteomes" id="UP000634206"/>
    </source>
</evidence>
<dbReference type="Gene3D" id="3.40.50.1820">
    <property type="entry name" value="alpha/beta hydrolase"/>
    <property type="match status" value="1"/>
</dbReference>
<keyword evidence="1" id="KW-0732">Signal</keyword>
<keyword evidence="4" id="KW-1185">Reference proteome</keyword>
<proteinExistence type="predicted"/>
<evidence type="ECO:0000259" key="2">
    <source>
        <dbReference type="Pfam" id="PF12146"/>
    </source>
</evidence>
<dbReference type="InterPro" id="IPR022742">
    <property type="entry name" value="Hydrolase_4"/>
</dbReference>
<feature type="signal peptide" evidence="1">
    <location>
        <begin position="1"/>
        <end position="28"/>
    </location>
</feature>
<protein>
    <submittedName>
        <fullName evidence="3">Alpha/beta fold hydrolase</fullName>
    </submittedName>
</protein>
<feature type="chain" id="PRO_5041972520" evidence="1">
    <location>
        <begin position="29"/>
        <end position="330"/>
    </location>
</feature>
<evidence type="ECO:0000313" key="3">
    <source>
        <dbReference type="EMBL" id="MBK1856363.1"/>
    </source>
</evidence>
<dbReference type="EMBL" id="JAENIG010000012">
    <property type="protein sequence ID" value="MBK1856363.1"/>
    <property type="molecule type" value="Genomic_DNA"/>
</dbReference>
<dbReference type="Pfam" id="PF12146">
    <property type="entry name" value="Hydrolase_4"/>
    <property type="match status" value="1"/>
</dbReference>
<reference evidence="3" key="1">
    <citation type="submission" date="2021-01" db="EMBL/GenBank/DDBJ databases">
        <title>Modified the classification status of verrucomicrobia.</title>
        <authorList>
            <person name="Feng X."/>
        </authorList>
    </citation>
    <scope>NUCLEOTIDE SEQUENCE</scope>
    <source>
        <strain evidence="3">5K15</strain>
    </source>
</reference>
<evidence type="ECO:0000256" key="1">
    <source>
        <dbReference type="SAM" id="SignalP"/>
    </source>
</evidence>
<organism evidence="3 4">
    <name type="scientific">Oceaniferula flava</name>
    <dbReference type="NCBI Taxonomy" id="2800421"/>
    <lineage>
        <taxon>Bacteria</taxon>
        <taxon>Pseudomonadati</taxon>
        <taxon>Verrucomicrobiota</taxon>
        <taxon>Verrucomicrobiia</taxon>
        <taxon>Verrucomicrobiales</taxon>
        <taxon>Verrucomicrobiaceae</taxon>
        <taxon>Oceaniferula</taxon>
    </lineage>
</organism>
<comment type="caution">
    <text evidence="3">The sequence shown here is derived from an EMBL/GenBank/DDBJ whole genome shotgun (WGS) entry which is preliminary data.</text>
</comment>
<dbReference type="AlphaFoldDB" id="A0AAE2VA85"/>
<dbReference type="RefSeq" id="WP_309490984.1">
    <property type="nucleotide sequence ID" value="NZ_JAENIG010000012.1"/>
</dbReference>
<gene>
    <name evidence="3" type="ORF">JIN83_15425</name>
</gene>
<dbReference type="Proteomes" id="UP000634206">
    <property type="component" value="Unassembled WGS sequence"/>
</dbReference>
<dbReference type="InterPro" id="IPR029058">
    <property type="entry name" value="AB_hydrolase_fold"/>
</dbReference>
<feature type="domain" description="Serine aminopeptidase S33" evidence="2">
    <location>
        <begin position="67"/>
        <end position="313"/>
    </location>
</feature>
<accession>A0AAE2VA85</accession>
<name>A0AAE2VA85_9BACT</name>
<dbReference type="PANTHER" id="PTHR11614">
    <property type="entry name" value="PHOSPHOLIPASE-RELATED"/>
    <property type="match status" value="1"/>
</dbReference>
<dbReference type="SUPFAM" id="SSF53474">
    <property type="entry name" value="alpha/beta-Hydrolases"/>
    <property type="match status" value="1"/>
</dbReference>